<feature type="transmembrane region" description="Helical" evidence="1">
    <location>
        <begin position="6"/>
        <end position="23"/>
    </location>
</feature>
<sequence length="165" mass="18655">MEMNWLITFIAALVPLVIGFVWYNPKVFGNAWMAGSGMTEESMKGNNMTLVMILSFVFSFMLAIIMHPIAIHQFGLFSLLENQPGMHDNPITNPDWNALMPKYADNFRTFKHGVLHGVIAALFFFLPTYGTMALYERRGFKYIAINVGYWAVSLGIMGGLISQFK</sequence>
<gene>
    <name evidence="2" type="ORF">IPO85_10305</name>
</gene>
<proteinExistence type="predicted"/>
<name>A0A9D7SAX0_9BACT</name>
<evidence type="ECO:0000256" key="1">
    <source>
        <dbReference type="SAM" id="Phobius"/>
    </source>
</evidence>
<dbReference type="EMBL" id="JADKFW010000005">
    <property type="protein sequence ID" value="MBK9717889.1"/>
    <property type="molecule type" value="Genomic_DNA"/>
</dbReference>
<keyword evidence="1" id="KW-0812">Transmembrane</keyword>
<feature type="transmembrane region" description="Helical" evidence="1">
    <location>
        <begin position="147"/>
        <end position="164"/>
    </location>
</feature>
<reference evidence="2 3" key="1">
    <citation type="submission" date="2020-10" db="EMBL/GenBank/DDBJ databases">
        <title>Connecting structure to function with the recovery of over 1000 high-quality activated sludge metagenome-assembled genomes encoding full-length rRNA genes using long-read sequencing.</title>
        <authorList>
            <person name="Singleton C.M."/>
            <person name="Petriglieri F."/>
            <person name="Kristensen J.M."/>
            <person name="Kirkegaard R.H."/>
            <person name="Michaelsen T.Y."/>
            <person name="Andersen M.H."/>
            <person name="Karst S.M."/>
            <person name="Dueholm M.S."/>
            <person name="Nielsen P.H."/>
            <person name="Albertsen M."/>
        </authorList>
    </citation>
    <scope>NUCLEOTIDE SEQUENCE [LARGE SCALE GENOMIC DNA]</scope>
    <source>
        <strain evidence="2">Ribe_18-Q3-R11-54_BAT3C.373</strain>
    </source>
</reference>
<feature type="transmembrane region" description="Helical" evidence="1">
    <location>
        <begin position="114"/>
        <end position="135"/>
    </location>
</feature>
<protein>
    <submittedName>
        <fullName evidence="2">DUF1761 domain-containing protein</fullName>
    </submittedName>
</protein>
<organism evidence="2 3">
    <name type="scientific">Candidatus Defluviibacterium haderslevense</name>
    <dbReference type="NCBI Taxonomy" id="2981993"/>
    <lineage>
        <taxon>Bacteria</taxon>
        <taxon>Pseudomonadati</taxon>
        <taxon>Bacteroidota</taxon>
        <taxon>Saprospiria</taxon>
        <taxon>Saprospirales</taxon>
        <taxon>Saprospiraceae</taxon>
        <taxon>Candidatus Defluviibacterium</taxon>
    </lineage>
</organism>
<keyword evidence="1" id="KW-1133">Transmembrane helix</keyword>
<evidence type="ECO:0000313" key="3">
    <source>
        <dbReference type="Proteomes" id="UP000808349"/>
    </source>
</evidence>
<dbReference type="Pfam" id="PF08570">
    <property type="entry name" value="DUF1761"/>
    <property type="match status" value="1"/>
</dbReference>
<keyword evidence="1" id="KW-0472">Membrane</keyword>
<dbReference type="Proteomes" id="UP000808349">
    <property type="component" value="Unassembled WGS sequence"/>
</dbReference>
<feature type="transmembrane region" description="Helical" evidence="1">
    <location>
        <begin position="48"/>
        <end position="71"/>
    </location>
</feature>
<evidence type="ECO:0000313" key="2">
    <source>
        <dbReference type="EMBL" id="MBK9717889.1"/>
    </source>
</evidence>
<dbReference type="AlphaFoldDB" id="A0A9D7SAX0"/>
<comment type="caution">
    <text evidence="2">The sequence shown here is derived from an EMBL/GenBank/DDBJ whole genome shotgun (WGS) entry which is preliminary data.</text>
</comment>
<accession>A0A9D7SAX0</accession>
<dbReference type="InterPro" id="IPR013879">
    <property type="entry name" value="DUF1761"/>
</dbReference>